<feature type="transmembrane region" description="Helical" evidence="1">
    <location>
        <begin position="24"/>
        <end position="46"/>
    </location>
</feature>
<dbReference type="Proteomes" id="UP000886786">
    <property type="component" value="Unassembled WGS sequence"/>
</dbReference>
<keyword evidence="1" id="KW-0812">Transmembrane</keyword>
<name>A0A9D0ZPK7_9FIRM</name>
<evidence type="ECO:0000256" key="1">
    <source>
        <dbReference type="SAM" id="Phobius"/>
    </source>
</evidence>
<dbReference type="AlphaFoldDB" id="A0A9D0ZPK7"/>
<evidence type="ECO:0000313" key="2">
    <source>
        <dbReference type="EMBL" id="HIQ90081.1"/>
    </source>
</evidence>
<keyword evidence="1" id="KW-1133">Transmembrane helix</keyword>
<keyword evidence="1" id="KW-0472">Membrane</keyword>
<dbReference type="EMBL" id="DVFV01000012">
    <property type="protein sequence ID" value="HIQ90081.1"/>
    <property type="molecule type" value="Genomic_DNA"/>
</dbReference>
<proteinExistence type="predicted"/>
<comment type="caution">
    <text evidence="2">The sequence shown here is derived from an EMBL/GenBank/DDBJ whole genome shotgun (WGS) entry which is preliminary data.</text>
</comment>
<accession>A0A9D0ZPK7</accession>
<organism evidence="2 3">
    <name type="scientific">Candidatus Coprosoma intestinipullorum</name>
    <dbReference type="NCBI Taxonomy" id="2840752"/>
    <lineage>
        <taxon>Bacteria</taxon>
        <taxon>Bacillati</taxon>
        <taxon>Bacillota</taxon>
        <taxon>Bacillota incertae sedis</taxon>
        <taxon>Candidatus Coprosoma</taxon>
    </lineage>
</organism>
<feature type="transmembrane region" description="Helical" evidence="1">
    <location>
        <begin position="71"/>
        <end position="92"/>
    </location>
</feature>
<sequence length="116" mass="12524">MDLFNVLDYCTAQGFNIPLPIGNLIHMAVLAFQIVVPILLIIWGMLDFAKAVIAQKEDDIKAGQAKFMKRLIAALIVFLIVTVVQLAINIVGNLGGEGNDSSNAWTCAKSLINGQP</sequence>
<protein>
    <submittedName>
        <fullName evidence="2">Uncharacterized protein</fullName>
    </submittedName>
</protein>
<gene>
    <name evidence="2" type="ORF">IAB27_00415</name>
</gene>
<reference evidence="2" key="1">
    <citation type="submission" date="2020-10" db="EMBL/GenBank/DDBJ databases">
        <authorList>
            <person name="Gilroy R."/>
        </authorList>
    </citation>
    <scope>NUCLEOTIDE SEQUENCE</scope>
    <source>
        <strain evidence="2">CHK147-3167</strain>
    </source>
</reference>
<evidence type="ECO:0000313" key="3">
    <source>
        <dbReference type="Proteomes" id="UP000886786"/>
    </source>
</evidence>
<reference evidence="2" key="2">
    <citation type="journal article" date="2021" name="PeerJ">
        <title>Extensive microbial diversity within the chicken gut microbiome revealed by metagenomics and culture.</title>
        <authorList>
            <person name="Gilroy R."/>
            <person name="Ravi A."/>
            <person name="Getino M."/>
            <person name="Pursley I."/>
            <person name="Horton D.L."/>
            <person name="Alikhan N.F."/>
            <person name="Baker D."/>
            <person name="Gharbi K."/>
            <person name="Hall N."/>
            <person name="Watson M."/>
            <person name="Adriaenssens E.M."/>
            <person name="Foster-Nyarko E."/>
            <person name="Jarju S."/>
            <person name="Secka A."/>
            <person name="Antonio M."/>
            <person name="Oren A."/>
            <person name="Chaudhuri R.R."/>
            <person name="La Ragione R."/>
            <person name="Hildebrand F."/>
            <person name="Pallen M.J."/>
        </authorList>
    </citation>
    <scope>NUCLEOTIDE SEQUENCE</scope>
    <source>
        <strain evidence="2">CHK147-3167</strain>
    </source>
</reference>